<proteinExistence type="predicted"/>
<evidence type="ECO:0000259" key="1">
    <source>
        <dbReference type="PROSITE" id="PS50181"/>
    </source>
</evidence>
<dbReference type="AlphaFoldDB" id="A0A1M3T486"/>
<evidence type="ECO:0000313" key="3">
    <source>
        <dbReference type="Proteomes" id="UP000184063"/>
    </source>
</evidence>
<name>A0A1M3T486_ASPLC</name>
<sequence>MFAKIPSEILLHIIPFFTPPDYTRLVLVCNAWYTAFIPHLYHHVSLPLNEYDYLGAAYGIMPQSLLPVRRFTQVMITNPSLAPLIRSLELYPSDCKEGKWEQLPPLEILAEEKYRHFMLPYGQSKRKHRRKFYSWRRDLKQSSERTDFHRPLHHFEDAWLALLLVQLVNLEKLGVALPEEVWIGGYEDGPFPPRHSPHFERVIEWASKPELGILTKLRHISLTNGPCIWESELSVDAVPLTRLLPFLRIPSLRKLYVSNPCDRSQLSMPKDLPTVQITHLDFECPDTALPSLPHLLNRCSALESFTLQQQGWHEYESQYWQDLRQLYQSLQSSRFSLRHLSLTFNDWNVRQDAKTPTPPVAPLWQVLPRSLSHLFIDHCLLQCSSALYTELKGLITHCPTHVPSLRKLYLRFASREQDPSTSADGVRAKILAPDPTTRDRLRALELDFEPLNVDFRIFQGDDIVPFGQEFYIRKKWPCGYLGQLSGL</sequence>
<dbReference type="Pfam" id="PF12937">
    <property type="entry name" value="F-box-like"/>
    <property type="match status" value="1"/>
</dbReference>
<dbReference type="InterPro" id="IPR001810">
    <property type="entry name" value="F-box_dom"/>
</dbReference>
<dbReference type="Proteomes" id="UP000184063">
    <property type="component" value="Unassembled WGS sequence"/>
</dbReference>
<dbReference type="SUPFAM" id="SSF81383">
    <property type="entry name" value="F-box domain"/>
    <property type="match status" value="1"/>
</dbReference>
<dbReference type="PROSITE" id="PS50181">
    <property type="entry name" value="FBOX"/>
    <property type="match status" value="1"/>
</dbReference>
<gene>
    <name evidence="2" type="ORF">ASPFODRAFT_702701</name>
</gene>
<organism evidence="2 3">
    <name type="scientific">Aspergillus luchuensis (strain CBS 106.47)</name>
    <dbReference type="NCBI Taxonomy" id="1137211"/>
    <lineage>
        <taxon>Eukaryota</taxon>
        <taxon>Fungi</taxon>
        <taxon>Dikarya</taxon>
        <taxon>Ascomycota</taxon>
        <taxon>Pezizomycotina</taxon>
        <taxon>Eurotiomycetes</taxon>
        <taxon>Eurotiomycetidae</taxon>
        <taxon>Eurotiales</taxon>
        <taxon>Aspergillaceae</taxon>
        <taxon>Aspergillus</taxon>
        <taxon>Aspergillus subgen. Circumdati</taxon>
    </lineage>
</organism>
<protein>
    <recommendedName>
        <fullName evidence="1">F-box domain-containing protein</fullName>
    </recommendedName>
</protein>
<dbReference type="OrthoDB" id="5130616at2759"/>
<dbReference type="InterPro" id="IPR032675">
    <property type="entry name" value="LRR_dom_sf"/>
</dbReference>
<feature type="domain" description="F-box" evidence="1">
    <location>
        <begin position="1"/>
        <end position="44"/>
    </location>
</feature>
<dbReference type="Gene3D" id="1.20.1280.50">
    <property type="match status" value="1"/>
</dbReference>
<dbReference type="InterPro" id="IPR036047">
    <property type="entry name" value="F-box-like_dom_sf"/>
</dbReference>
<dbReference type="SUPFAM" id="SSF52047">
    <property type="entry name" value="RNI-like"/>
    <property type="match status" value="1"/>
</dbReference>
<dbReference type="Gene3D" id="3.80.10.10">
    <property type="entry name" value="Ribonuclease Inhibitor"/>
    <property type="match status" value="1"/>
</dbReference>
<accession>A0A1M3T486</accession>
<reference evidence="3" key="1">
    <citation type="journal article" date="2017" name="Genome Biol.">
        <title>Comparative genomics reveals high biological diversity and specific adaptations in the industrially and medically important fungal genus Aspergillus.</title>
        <authorList>
            <person name="de Vries R.P."/>
            <person name="Riley R."/>
            <person name="Wiebenga A."/>
            <person name="Aguilar-Osorio G."/>
            <person name="Amillis S."/>
            <person name="Uchima C.A."/>
            <person name="Anderluh G."/>
            <person name="Asadollahi M."/>
            <person name="Askin M."/>
            <person name="Barry K."/>
            <person name="Battaglia E."/>
            <person name="Bayram O."/>
            <person name="Benocci T."/>
            <person name="Braus-Stromeyer S.A."/>
            <person name="Caldana C."/>
            <person name="Canovas D."/>
            <person name="Cerqueira G.C."/>
            <person name="Chen F."/>
            <person name="Chen W."/>
            <person name="Choi C."/>
            <person name="Clum A."/>
            <person name="Dos Santos R.A."/>
            <person name="Damasio A.R."/>
            <person name="Diallinas G."/>
            <person name="Emri T."/>
            <person name="Fekete E."/>
            <person name="Flipphi M."/>
            <person name="Freyberg S."/>
            <person name="Gallo A."/>
            <person name="Gournas C."/>
            <person name="Habgood R."/>
            <person name="Hainaut M."/>
            <person name="Harispe M.L."/>
            <person name="Henrissat B."/>
            <person name="Hilden K.S."/>
            <person name="Hope R."/>
            <person name="Hossain A."/>
            <person name="Karabika E."/>
            <person name="Karaffa L."/>
            <person name="Karanyi Z."/>
            <person name="Krasevec N."/>
            <person name="Kuo A."/>
            <person name="Kusch H."/>
            <person name="LaButti K."/>
            <person name="Lagendijk E.L."/>
            <person name="Lapidus A."/>
            <person name="Levasseur A."/>
            <person name="Lindquist E."/>
            <person name="Lipzen A."/>
            <person name="Logrieco A.F."/>
            <person name="MacCabe A."/>
            <person name="Maekelae M.R."/>
            <person name="Malavazi I."/>
            <person name="Melin P."/>
            <person name="Meyer V."/>
            <person name="Mielnichuk N."/>
            <person name="Miskei M."/>
            <person name="Molnar A.P."/>
            <person name="Mule G."/>
            <person name="Ngan C.Y."/>
            <person name="Orejas M."/>
            <person name="Orosz E."/>
            <person name="Ouedraogo J.P."/>
            <person name="Overkamp K.M."/>
            <person name="Park H.-S."/>
            <person name="Perrone G."/>
            <person name="Piumi F."/>
            <person name="Punt P.J."/>
            <person name="Ram A.F."/>
            <person name="Ramon A."/>
            <person name="Rauscher S."/>
            <person name="Record E."/>
            <person name="Riano-Pachon D.M."/>
            <person name="Robert V."/>
            <person name="Roehrig J."/>
            <person name="Ruller R."/>
            <person name="Salamov A."/>
            <person name="Salih N.S."/>
            <person name="Samson R.A."/>
            <person name="Sandor E."/>
            <person name="Sanguinetti M."/>
            <person name="Schuetze T."/>
            <person name="Sepcic K."/>
            <person name="Shelest E."/>
            <person name="Sherlock G."/>
            <person name="Sophianopoulou V."/>
            <person name="Squina F.M."/>
            <person name="Sun H."/>
            <person name="Susca A."/>
            <person name="Todd R.B."/>
            <person name="Tsang A."/>
            <person name="Unkles S.E."/>
            <person name="van de Wiele N."/>
            <person name="van Rossen-Uffink D."/>
            <person name="Oliveira J.V."/>
            <person name="Vesth T.C."/>
            <person name="Visser J."/>
            <person name="Yu J.-H."/>
            <person name="Zhou M."/>
            <person name="Andersen M.R."/>
            <person name="Archer D.B."/>
            <person name="Baker S.E."/>
            <person name="Benoit I."/>
            <person name="Brakhage A.A."/>
            <person name="Braus G.H."/>
            <person name="Fischer R."/>
            <person name="Frisvad J.C."/>
            <person name="Goldman G.H."/>
            <person name="Houbraken J."/>
            <person name="Oakley B."/>
            <person name="Pocsi I."/>
            <person name="Scazzocchio C."/>
            <person name="Seiboth B."/>
            <person name="vanKuyk P.A."/>
            <person name="Wortman J."/>
            <person name="Dyer P.S."/>
            <person name="Grigoriev I.V."/>
        </authorList>
    </citation>
    <scope>NUCLEOTIDE SEQUENCE [LARGE SCALE GENOMIC DNA]</scope>
    <source>
        <strain evidence="3">CBS 106.47</strain>
    </source>
</reference>
<dbReference type="VEuPathDB" id="FungiDB:ASPFODRAFT_702701"/>
<evidence type="ECO:0000313" key="2">
    <source>
        <dbReference type="EMBL" id="OJZ81572.1"/>
    </source>
</evidence>
<dbReference type="EMBL" id="KV878250">
    <property type="protein sequence ID" value="OJZ81572.1"/>
    <property type="molecule type" value="Genomic_DNA"/>
</dbReference>